<dbReference type="InterPro" id="IPR032875">
    <property type="entry name" value="Succ_CoA_lig_flav_dom"/>
</dbReference>
<dbReference type="EMBL" id="CP026604">
    <property type="protein sequence ID" value="AWB68085.1"/>
    <property type="molecule type" value="Genomic_DNA"/>
</dbReference>
<keyword evidence="1" id="KW-0436">Ligase</keyword>
<evidence type="ECO:0000256" key="2">
    <source>
        <dbReference type="ARBA" id="ARBA00022741"/>
    </source>
</evidence>
<proteinExistence type="predicted"/>
<dbReference type="AlphaFoldDB" id="A0A2S0VV60"/>
<sequence length="934" mass="103556">MWFRTLLSAKSIAVIGASNDPQHSGYHVLYNIREYGFKGVVYPINPNFKVVQTMACFANLSNLPSSPDIAIICNDHQAQEQQNLNTTLTQLDKMACSLAIITHNPPHDISPNVSPNNSSNVSNEFKVTPKLSANSKSAKGFQNLRILGPCSTGWLAPWQRLNLGFAPNSIKVGNIAVISQSNSISSGLLDWAVNRQIGFSHFINLGQSCDLSLSEVLAHLSQDSKTQTILLCLRSIDNGRKFMSAARTAAFAKPVLVLKTRAMQAQPISYNTIHNVHPDNSNVDPLAFDAAVKRAGMLSFNNLQALLTYAERLAHGKRPSLQAHGQQHNKPLLIISNGWGVAELAMTALNQQHPQYEKSGLADLNSPLTQSLANHPSIRLASNPIILKAATQPKDYISLLKEIHSLQPQATVLLIHSPQYQVNNQVLAQAVADWFVSSKGKANLMVNWLGETSNLACRTIFANANISAFRTPENAVSAFMQMQSYIENQVMLQQTPEAIPTDIQYEPNKAEKILTQAWQQNKTNNALNPLDCSAMLACYGMQSVPCLFADTIINAADKAEALGYPVALKVNNPQSMPYKAQYGGVQLDLQNAMQVINAGEKMMQQLQAHPTKNTTEHGFIVQKMLNRVSSHEIRILVKRDNTLGSVIYLGQGAYEWQLHRDAIAALPPLNSALAHNFINQAFEQGKLRDHHSVYPIDRHSLALFLCQLSQFIIDQPSITTLDINPLVADKSAMLVLDVNIQINEPKLDNQQHAHLAIQPYPSQWQRKIKLPNQQDIIIRPIRAEDEPAHRIFDQHMSNEDRYKRYFGNIPKLDHFALARLTQLDYDQEIAFIATTNTPANPTTLGVVRAQFANDNATNKSMAEFAIVIQQNFQGLGLSKSLMQLLIDYCQSKQIKTLKGVTMLDNHQMAGLAKSMGFTVTRDFDAGEISMVLML</sequence>
<dbReference type="GO" id="GO:0016874">
    <property type="term" value="F:ligase activity"/>
    <property type="evidence" value="ECO:0007669"/>
    <property type="project" value="UniProtKB-KW"/>
</dbReference>
<dbReference type="Proteomes" id="UP000244441">
    <property type="component" value="Chromosome"/>
</dbReference>
<reference evidence="5 6" key="1">
    <citation type="submission" date="2018-01" db="EMBL/GenBank/DDBJ databases">
        <title>Genome sequence of a Cantenovulum-like bacteria.</title>
        <authorList>
            <person name="Tan W.R."/>
            <person name="Lau N.-S."/>
            <person name="Go F."/>
            <person name="Amirul A.-A.A."/>
        </authorList>
    </citation>
    <scope>NUCLEOTIDE SEQUENCE [LARGE SCALE GENOMIC DNA]</scope>
    <source>
        <strain evidence="5 6">CCB-QB4</strain>
    </source>
</reference>
<dbReference type="RefSeq" id="WP_108604150.1">
    <property type="nucleotide sequence ID" value="NZ_CP026604.1"/>
</dbReference>
<name>A0A2S0VV60_9ALTE</name>
<accession>A0A2S0VV60</accession>
<dbReference type="InterPro" id="IPR000182">
    <property type="entry name" value="GNAT_dom"/>
</dbReference>
<dbReference type="Pfam" id="PF13549">
    <property type="entry name" value="ATP-grasp_5"/>
    <property type="match status" value="1"/>
</dbReference>
<keyword evidence="2" id="KW-0547">Nucleotide-binding</keyword>
<dbReference type="PANTHER" id="PTHR43334:SF1">
    <property type="entry name" value="3-HYDROXYPROPIONATE--COA LIGASE [ADP-FORMING]"/>
    <property type="match status" value="1"/>
</dbReference>
<evidence type="ECO:0000313" key="6">
    <source>
        <dbReference type="Proteomes" id="UP000244441"/>
    </source>
</evidence>
<dbReference type="SUPFAM" id="SSF51735">
    <property type="entry name" value="NAD(P)-binding Rossmann-fold domains"/>
    <property type="match status" value="1"/>
</dbReference>
<dbReference type="PROSITE" id="PS51186">
    <property type="entry name" value="GNAT"/>
    <property type="match status" value="1"/>
</dbReference>
<dbReference type="Gene3D" id="3.30.470.20">
    <property type="entry name" value="ATP-grasp fold, B domain"/>
    <property type="match status" value="1"/>
</dbReference>
<dbReference type="Gene3D" id="3.40.50.261">
    <property type="entry name" value="Succinyl-CoA synthetase domains"/>
    <property type="match status" value="2"/>
</dbReference>
<dbReference type="OrthoDB" id="9807426at2"/>
<dbReference type="InterPro" id="IPR016181">
    <property type="entry name" value="Acyl_CoA_acyltransferase"/>
</dbReference>
<dbReference type="Gene3D" id="3.40.50.720">
    <property type="entry name" value="NAD(P)-binding Rossmann-like Domain"/>
    <property type="match status" value="1"/>
</dbReference>
<evidence type="ECO:0000256" key="1">
    <source>
        <dbReference type="ARBA" id="ARBA00022598"/>
    </source>
</evidence>
<dbReference type="PANTHER" id="PTHR43334">
    <property type="entry name" value="ACETATE--COA LIGASE [ADP-FORMING]"/>
    <property type="match status" value="1"/>
</dbReference>
<dbReference type="SUPFAM" id="SSF56059">
    <property type="entry name" value="Glutathione synthetase ATP-binding domain-like"/>
    <property type="match status" value="1"/>
</dbReference>
<dbReference type="GO" id="GO:0016747">
    <property type="term" value="F:acyltransferase activity, transferring groups other than amino-acyl groups"/>
    <property type="evidence" value="ECO:0007669"/>
    <property type="project" value="InterPro"/>
</dbReference>
<dbReference type="InterPro" id="IPR036291">
    <property type="entry name" value="NAD(P)-bd_dom_sf"/>
</dbReference>
<dbReference type="Pfam" id="PF13607">
    <property type="entry name" value="Succ_CoA_lig"/>
    <property type="match status" value="1"/>
</dbReference>
<dbReference type="SUPFAM" id="SSF55729">
    <property type="entry name" value="Acyl-CoA N-acyltransferases (Nat)"/>
    <property type="match status" value="1"/>
</dbReference>
<dbReference type="GO" id="GO:0005524">
    <property type="term" value="F:ATP binding"/>
    <property type="evidence" value="ECO:0007669"/>
    <property type="project" value="UniProtKB-KW"/>
</dbReference>
<keyword evidence="3" id="KW-0067">ATP-binding</keyword>
<evidence type="ECO:0000259" key="4">
    <source>
        <dbReference type="PROSITE" id="PS51186"/>
    </source>
</evidence>
<dbReference type="InterPro" id="IPR013815">
    <property type="entry name" value="ATP_grasp_subdomain_1"/>
</dbReference>
<dbReference type="InterPro" id="IPR016102">
    <property type="entry name" value="Succinyl-CoA_synth-like"/>
</dbReference>
<dbReference type="Gene3D" id="3.40.630.30">
    <property type="match status" value="1"/>
</dbReference>
<evidence type="ECO:0000313" key="5">
    <source>
        <dbReference type="EMBL" id="AWB68085.1"/>
    </source>
</evidence>
<feature type="domain" description="N-acetyltransferase" evidence="4">
    <location>
        <begin position="776"/>
        <end position="934"/>
    </location>
</feature>
<dbReference type="Gene3D" id="3.30.1490.20">
    <property type="entry name" value="ATP-grasp fold, A domain"/>
    <property type="match status" value="1"/>
</dbReference>
<dbReference type="SMART" id="SM00881">
    <property type="entry name" value="CoA_binding"/>
    <property type="match status" value="1"/>
</dbReference>
<keyword evidence="6" id="KW-1185">Reference proteome</keyword>
<dbReference type="InterPro" id="IPR051538">
    <property type="entry name" value="Acyl-CoA_Synth/Transferase"/>
</dbReference>
<dbReference type="Pfam" id="PF13302">
    <property type="entry name" value="Acetyltransf_3"/>
    <property type="match status" value="1"/>
</dbReference>
<dbReference type="InterPro" id="IPR003781">
    <property type="entry name" value="CoA-bd"/>
</dbReference>
<dbReference type="KEGG" id="cate:C2869_17385"/>
<dbReference type="SUPFAM" id="SSF52210">
    <property type="entry name" value="Succinyl-CoA synthetase domains"/>
    <property type="match status" value="2"/>
</dbReference>
<gene>
    <name evidence="5" type="ORF">C2869_17385</name>
</gene>
<protein>
    <recommendedName>
        <fullName evidence="4">N-acetyltransferase domain-containing protein</fullName>
    </recommendedName>
</protein>
<organism evidence="5 6">
    <name type="scientific">Saccharobesus litoralis</name>
    <dbReference type="NCBI Taxonomy" id="2172099"/>
    <lineage>
        <taxon>Bacteria</taxon>
        <taxon>Pseudomonadati</taxon>
        <taxon>Pseudomonadota</taxon>
        <taxon>Gammaproteobacteria</taxon>
        <taxon>Alteromonadales</taxon>
        <taxon>Alteromonadaceae</taxon>
        <taxon>Saccharobesus</taxon>
    </lineage>
</organism>
<dbReference type="Pfam" id="PF13380">
    <property type="entry name" value="CoA_binding_2"/>
    <property type="match status" value="1"/>
</dbReference>
<evidence type="ECO:0000256" key="3">
    <source>
        <dbReference type="ARBA" id="ARBA00022840"/>
    </source>
</evidence>